<dbReference type="STRING" id="1742973.COMA2_30146"/>
<dbReference type="EMBL" id="CZPZ01000023">
    <property type="protein sequence ID" value="CUS37247.1"/>
    <property type="molecule type" value="Genomic_DNA"/>
</dbReference>
<keyword evidence="4" id="KW-1185">Reference proteome</keyword>
<dbReference type="CDD" id="cd00293">
    <property type="entry name" value="USP-like"/>
    <property type="match status" value="2"/>
</dbReference>
<evidence type="ECO:0000313" key="3">
    <source>
        <dbReference type="EMBL" id="CUS37247.1"/>
    </source>
</evidence>
<evidence type="ECO:0000259" key="2">
    <source>
        <dbReference type="Pfam" id="PF00582"/>
    </source>
</evidence>
<dbReference type="SUPFAM" id="SSF52402">
    <property type="entry name" value="Adenine nucleotide alpha hydrolases-like"/>
    <property type="match status" value="2"/>
</dbReference>
<sequence>MPAGGLSILFATDGSQGSARAEAYACALARSWGASLTVMSVLEFPPGMNPDYAVNRLYLDELMQETTTRLVDVTARARSLGLSVRSRIATGIPSKEVIAVAGAEEADLIVVGTRGKTGLEHVLLGSTAERIIRTAPCAVLTVPAAKERAEDNLKVSVTRMLVPVDFSECSLGALEYGALIAQRANLSMTLLHVLEPVSYGLDFTLPHMAQRESSKTAITKRLSDLVSALTSLGLASDCRMAGGLPVDSILDAARAQSVDMIVMGTHGRRGLSHALFGSVAESVLRRSSCPVLTVRSPKFPPDHRRVFSGLSMPTNV</sequence>
<comment type="similarity">
    <text evidence="1">Belongs to the universal stress protein A family.</text>
</comment>
<accession>A0A0S4LJ37</accession>
<dbReference type="InterPro" id="IPR006016">
    <property type="entry name" value="UspA"/>
</dbReference>
<feature type="domain" description="UspA" evidence="2">
    <location>
        <begin position="158"/>
        <end position="295"/>
    </location>
</feature>
<name>A0A0S4LJ37_9BACT</name>
<dbReference type="PANTHER" id="PTHR46268">
    <property type="entry name" value="STRESS RESPONSE PROTEIN NHAX"/>
    <property type="match status" value="1"/>
</dbReference>
<dbReference type="Pfam" id="PF00582">
    <property type="entry name" value="Usp"/>
    <property type="match status" value="2"/>
</dbReference>
<dbReference type="PANTHER" id="PTHR46268:SF6">
    <property type="entry name" value="UNIVERSAL STRESS PROTEIN UP12"/>
    <property type="match status" value="1"/>
</dbReference>
<feature type="domain" description="UspA" evidence="2">
    <location>
        <begin position="8"/>
        <end position="143"/>
    </location>
</feature>
<organism evidence="3 4">
    <name type="scientific">Candidatus Nitrospira nitrificans</name>
    <dbReference type="NCBI Taxonomy" id="1742973"/>
    <lineage>
        <taxon>Bacteria</taxon>
        <taxon>Pseudomonadati</taxon>
        <taxon>Nitrospirota</taxon>
        <taxon>Nitrospiria</taxon>
        <taxon>Nitrospirales</taxon>
        <taxon>Nitrospiraceae</taxon>
        <taxon>Nitrospira</taxon>
    </lineage>
</organism>
<dbReference type="Gene3D" id="3.40.50.620">
    <property type="entry name" value="HUPs"/>
    <property type="match status" value="2"/>
</dbReference>
<dbReference type="AlphaFoldDB" id="A0A0S4LJ37"/>
<evidence type="ECO:0000313" key="4">
    <source>
        <dbReference type="Proteomes" id="UP000198736"/>
    </source>
</evidence>
<gene>
    <name evidence="3" type="ORF">COMA2_30146</name>
</gene>
<dbReference type="Proteomes" id="UP000198736">
    <property type="component" value="Unassembled WGS sequence"/>
</dbReference>
<dbReference type="InterPro" id="IPR014729">
    <property type="entry name" value="Rossmann-like_a/b/a_fold"/>
</dbReference>
<dbReference type="PRINTS" id="PR01438">
    <property type="entry name" value="UNVRSLSTRESS"/>
</dbReference>
<evidence type="ECO:0000256" key="1">
    <source>
        <dbReference type="ARBA" id="ARBA00008791"/>
    </source>
</evidence>
<dbReference type="InterPro" id="IPR006015">
    <property type="entry name" value="Universal_stress_UspA"/>
</dbReference>
<reference evidence="4" key="1">
    <citation type="submission" date="2015-10" db="EMBL/GenBank/DDBJ databases">
        <authorList>
            <person name="Luecker S."/>
            <person name="Luecker S."/>
        </authorList>
    </citation>
    <scope>NUCLEOTIDE SEQUENCE [LARGE SCALE GENOMIC DNA]</scope>
</reference>
<proteinExistence type="inferred from homology"/>
<protein>
    <submittedName>
        <fullName evidence="3">Putative Universal stress protein</fullName>
    </submittedName>
</protein>